<evidence type="ECO:0000256" key="1">
    <source>
        <dbReference type="SAM" id="MobiDB-lite"/>
    </source>
</evidence>
<evidence type="ECO:0000313" key="3">
    <source>
        <dbReference type="Proteomes" id="UP000231878"/>
    </source>
</evidence>
<keyword evidence="2" id="KW-0238">DNA-binding</keyword>
<sequence length="116" mass="12608">MRTMNLEEAAAWLFTTPETVSECIRRHGLPAAKIGRAWVLVDVDVIDWLRQQYEKTGGKCGSTSDKKMALGGSTSASTARELDNLLAPRTVGRRKNLPPRLRAITGGKKSSGSGRP</sequence>
<name>A0AAX0UGJ5_BURPE</name>
<feature type="region of interest" description="Disordered" evidence="1">
    <location>
        <begin position="92"/>
        <end position="116"/>
    </location>
</feature>
<comment type="caution">
    <text evidence="2">The sequence shown here is derived from an EMBL/GenBank/DDBJ whole genome shotgun (WGS) entry which is preliminary data.</text>
</comment>
<feature type="region of interest" description="Disordered" evidence="1">
    <location>
        <begin position="57"/>
        <end position="76"/>
    </location>
</feature>
<dbReference type="GO" id="GO:0003677">
    <property type="term" value="F:DNA binding"/>
    <property type="evidence" value="ECO:0007669"/>
    <property type="project" value="UniProtKB-KW"/>
</dbReference>
<proteinExistence type="predicted"/>
<gene>
    <name evidence="2" type="ORF">CWD88_03400</name>
</gene>
<evidence type="ECO:0000313" key="2">
    <source>
        <dbReference type="EMBL" id="PJO67493.1"/>
    </source>
</evidence>
<reference evidence="2 3" key="1">
    <citation type="submission" date="2017-11" db="EMBL/GenBank/DDBJ databases">
        <title>Molecular characterization of Burkholderia pseudomallei and closely related isolates from Vietnam.</title>
        <authorList>
            <person name="Ustinov D.V."/>
            <person name="Antonov A.S."/>
            <person name="Avdusheva E.F."/>
            <person name="Shpak I.M."/>
            <person name="Zakharova I.B."/>
            <person name="Thi L.A."/>
            <person name="Teteryatnikova N."/>
            <person name="Lopasteyskaya Y.A."/>
            <person name="Kuzyutina J.A."/>
            <person name="Ngo T.N."/>
            <person name="Victorov D.V."/>
        </authorList>
    </citation>
    <scope>NUCLEOTIDE SEQUENCE [LARGE SCALE GENOMIC DNA]</scope>
    <source>
        <strain evidence="2 3">V1512</strain>
    </source>
</reference>
<dbReference type="AlphaFoldDB" id="A0AAX0UGJ5"/>
<organism evidence="2 3">
    <name type="scientific">Burkholderia pseudomallei</name>
    <name type="common">Pseudomonas pseudomallei</name>
    <dbReference type="NCBI Taxonomy" id="28450"/>
    <lineage>
        <taxon>Bacteria</taxon>
        <taxon>Pseudomonadati</taxon>
        <taxon>Pseudomonadota</taxon>
        <taxon>Betaproteobacteria</taxon>
        <taxon>Burkholderiales</taxon>
        <taxon>Burkholderiaceae</taxon>
        <taxon>Burkholderia</taxon>
        <taxon>pseudomallei group</taxon>
    </lineage>
</organism>
<accession>A0AAX0UGJ5</accession>
<protein>
    <submittedName>
        <fullName evidence="2">DNA-binding protein</fullName>
    </submittedName>
</protein>
<dbReference type="EMBL" id="PHRB01000002">
    <property type="protein sequence ID" value="PJO67493.1"/>
    <property type="molecule type" value="Genomic_DNA"/>
</dbReference>
<dbReference type="Proteomes" id="UP000231878">
    <property type="component" value="Unassembled WGS sequence"/>
</dbReference>